<comment type="caution">
    <text evidence="2">The sequence shown here is derived from an EMBL/GenBank/DDBJ whole genome shotgun (WGS) entry which is preliminary data.</text>
</comment>
<evidence type="ECO:0000313" key="2">
    <source>
        <dbReference type="EMBL" id="MCC2168632.1"/>
    </source>
</evidence>
<evidence type="ECO:0000256" key="1">
    <source>
        <dbReference type="SAM" id="Phobius"/>
    </source>
</evidence>
<keyword evidence="1" id="KW-0812">Transmembrane</keyword>
<dbReference type="AlphaFoldDB" id="A0AAE3DNF5"/>
<feature type="transmembrane region" description="Helical" evidence="1">
    <location>
        <begin position="92"/>
        <end position="114"/>
    </location>
</feature>
<gene>
    <name evidence="2" type="ORF">LKD45_13180</name>
</gene>
<dbReference type="GO" id="GO:0005886">
    <property type="term" value="C:plasma membrane"/>
    <property type="evidence" value="ECO:0007669"/>
    <property type="project" value="TreeGrafter"/>
</dbReference>
<dbReference type="EMBL" id="JAJEQF010000041">
    <property type="protein sequence ID" value="MCC2168632.1"/>
    <property type="molecule type" value="Genomic_DNA"/>
</dbReference>
<dbReference type="PANTHER" id="PTHR35793:SF2">
    <property type="entry name" value="INNER MEMBRANE PROTEIN YJIG"/>
    <property type="match status" value="1"/>
</dbReference>
<organism evidence="2 3">
    <name type="scientific">Gallintestinimicrobium propionicum</name>
    <dbReference type="NCBI Taxonomy" id="2981770"/>
    <lineage>
        <taxon>Bacteria</taxon>
        <taxon>Bacillati</taxon>
        <taxon>Bacillota</taxon>
        <taxon>Clostridia</taxon>
        <taxon>Lachnospirales</taxon>
        <taxon>Lachnospiraceae</taxon>
        <taxon>Gallintestinimicrobium</taxon>
    </lineage>
</organism>
<feature type="transmembrane region" description="Helical" evidence="1">
    <location>
        <begin position="126"/>
        <end position="145"/>
    </location>
</feature>
<keyword evidence="1" id="KW-0472">Membrane</keyword>
<dbReference type="InterPro" id="IPR052549">
    <property type="entry name" value="SpmB"/>
</dbReference>
<feature type="transmembrane region" description="Helical" evidence="1">
    <location>
        <begin position="6"/>
        <end position="26"/>
    </location>
</feature>
<feature type="transmembrane region" description="Helical" evidence="1">
    <location>
        <begin position="46"/>
        <end position="66"/>
    </location>
</feature>
<sequence>MANVLAHLSSILIPAVIFFVIGYGWIHKCNLYDDFINGAADGLKTVVGIVPTLIGLMMAVGILRGSGLLDLPGKLLQKYAAGSSISGMFPEFFPLIFIRLFSSSAATGLVLDIFKTYGTDSLAGRITSILMSCTETCFYTMSVYFMTARVSKSRYTLAGALFSTAVGVVMSVLLAYLM</sequence>
<protein>
    <submittedName>
        <fullName evidence="2">Spore maturation protein</fullName>
    </submittedName>
</protein>
<dbReference type="Proteomes" id="UP001199355">
    <property type="component" value="Unassembled WGS sequence"/>
</dbReference>
<evidence type="ECO:0000313" key="3">
    <source>
        <dbReference type="Proteomes" id="UP001199355"/>
    </source>
</evidence>
<reference evidence="2 3" key="1">
    <citation type="submission" date="2021-10" db="EMBL/GenBank/DDBJ databases">
        <title>Anaerobic single-cell dispensing facilitates the cultivation of human gut bacteria.</title>
        <authorList>
            <person name="Afrizal A."/>
        </authorList>
    </citation>
    <scope>NUCLEOTIDE SEQUENCE [LARGE SCALE GENOMIC DNA]</scope>
    <source>
        <strain evidence="2 3">CLA-AA-H244</strain>
    </source>
</reference>
<accession>A0AAE3DNF5</accession>
<keyword evidence="3" id="KW-1185">Reference proteome</keyword>
<name>A0AAE3DNF5_9FIRM</name>
<keyword evidence="1" id="KW-1133">Transmembrane helix</keyword>
<feature type="transmembrane region" description="Helical" evidence="1">
    <location>
        <begin position="157"/>
        <end position="177"/>
    </location>
</feature>
<proteinExistence type="predicted"/>
<dbReference type="PANTHER" id="PTHR35793">
    <property type="entry name" value="INNER MEMBRANE PROTEIN YJIG"/>
    <property type="match status" value="1"/>
</dbReference>
<dbReference type="RefSeq" id="WP_308728809.1">
    <property type="nucleotide sequence ID" value="NZ_JAJEQF010000041.1"/>
</dbReference>